<dbReference type="Gene3D" id="3.40.50.970">
    <property type="match status" value="2"/>
</dbReference>
<protein>
    <submittedName>
        <fullName evidence="7">Thiamine pyrophosphate-binding protein</fullName>
    </submittedName>
</protein>
<dbReference type="GO" id="GO:0005948">
    <property type="term" value="C:acetolactate synthase complex"/>
    <property type="evidence" value="ECO:0007669"/>
    <property type="project" value="TreeGrafter"/>
</dbReference>
<feature type="domain" description="Thiamine pyrophosphate enzyme central" evidence="4">
    <location>
        <begin position="203"/>
        <end position="341"/>
    </location>
</feature>
<dbReference type="CDD" id="cd00568">
    <property type="entry name" value="TPP_enzymes"/>
    <property type="match status" value="1"/>
</dbReference>
<dbReference type="InterPro" id="IPR029035">
    <property type="entry name" value="DHS-like_NAD/FAD-binding_dom"/>
</dbReference>
<evidence type="ECO:0000259" key="4">
    <source>
        <dbReference type="Pfam" id="PF00205"/>
    </source>
</evidence>
<evidence type="ECO:0000313" key="7">
    <source>
        <dbReference type="EMBL" id="MDF1586829.1"/>
    </source>
</evidence>
<dbReference type="GO" id="GO:0030976">
    <property type="term" value="F:thiamine pyrophosphate binding"/>
    <property type="evidence" value="ECO:0007669"/>
    <property type="project" value="InterPro"/>
</dbReference>
<evidence type="ECO:0000256" key="3">
    <source>
        <dbReference type="RuleBase" id="RU362132"/>
    </source>
</evidence>
<name>A0AAP3XRS4_9PROT</name>
<dbReference type="RefSeq" id="WP_327789249.1">
    <property type="nucleotide sequence ID" value="NZ_JARGEQ010000095.1"/>
</dbReference>
<evidence type="ECO:0000256" key="1">
    <source>
        <dbReference type="ARBA" id="ARBA00007812"/>
    </source>
</evidence>
<dbReference type="GO" id="GO:0009099">
    <property type="term" value="P:L-valine biosynthetic process"/>
    <property type="evidence" value="ECO:0007669"/>
    <property type="project" value="TreeGrafter"/>
</dbReference>
<gene>
    <name evidence="7" type="ORF">PZ740_10605</name>
</gene>
<accession>A0AAP3XRS4</accession>
<dbReference type="InterPro" id="IPR045229">
    <property type="entry name" value="TPP_enz"/>
</dbReference>
<feature type="domain" description="Thiamine pyrophosphate enzyme TPP-binding" evidence="5">
    <location>
        <begin position="402"/>
        <end position="544"/>
    </location>
</feature>
<comment type="similarity">
    <text evidence="1 3">Belongs to the TPP enzyme family.</text>
</comment>
<keyword evidence="8" id="KW-1185">Reference proteome</keyword>
<feature type="domain" description="Thiamine pyrophosphate enzyme N-terminal TPP-binding" evidence="6">
    <location>
        <begin position="1"/>
        <end position="114"/>
    </location>
</feature>
<dbReference type="GO" id="GO:0000287">
    <property type="term" value="F:magnesium ion binding"/>
    <property type="evidence" value="ECO:0007669"/>
    <property type="project" value="InterPro"/>
</dbReference>
<dbReference type="Pfam" id="PF02775">
    <property type="entry name" value="TPP_enzyme_C"/>
    <property type="match status" value="1"/>
</dbReference>
<dbReference type="EMBL" id="JARGEQ010000095">
    <property type="protein sequence ID" value="MDF1586829.1"/>
    <property type="molecule type" value="Genomic_DNA"/>
</dbReference>
<evidence type="ECO:0000256" key="2">
    <source>
        <dbReference type="ARBA" id="ARBA00023052"/>
    </source>
</evidence>
<dbReference type="Pfam" id="PF02776">
    <property type="entry name" value="TPP_enzyme_N"/>
    <property type="match status" value="1"/>
</dbReference>
<dbReference type="InterPro" id="IPR012001">
    <property type="entry name" value="Thiamin_PyroP_enz_TPP-bd_dom"/>
</dbReference>
<dbReference type="GO" id="GO:0009097">
    <property type="term" value="P:isoleucine biosynthetic process"/>
    <property type="evidence" value="ECO:0007669"/>
    <property type="project" value="TreeGrafter"/>
</dbReference>
<dbReference type="PANTHER" id="PTHR18968:SF13">
    <property type="entry name" value="ACETOLACTATE SYNTHASE CATALYTIC SUBUNIT, MITOCHONDRIAL"/>
    <property type="match status" value="1"/>
</dbReference>
<reference evidence="7 8" key="1">
    <citation type="submission" date="2023-03" db="EMBL/GenBank/DDBJ databases">
        <title>YIM 152171 draft genome.</title>
        <authorList>
            <person name="Yang Z."/>
        </authorList>
    </citation>
    <scope>NUCLEOTIDE SEQUENCE [LARGE SCALE GENOMIC DNA]</scope>
    <source>
        <strain evidence="7 8">YIM 152171</strain>
    </source>
</reference>
<dbReference type="GO" id="GO:0050660">
    <property type="term" value="F:flavin adenine dinucleotide binding"/>
    <property type="evidence" value="ECO:0007669"/>
    <property type="project" value="TreeGrafter"/>
</dbReference>
<dbReference type="GO" id="GO:0003984">
    <property type="term" value="F:acetolactate synthase activity"/>
    <property type="evidence" value="ECO:0007669"/>
    <property type="project" value="TreeGrafter"/>
</dbReference>
<proteinExistence type="inferred from homology"/>
<evidence type="ECO:0000259" key="6">
    <source>
        <dbReference type="Pfam" id="PF02776"/>
    </source>
</evidence>
<dbReference type="Pfam" id="PF00205">
    <property type="entry name" value="TPP_enzyme_M"/>
    <property type="match status" value="1"/>
</dbReference>
<dbReference type="Proteomes" id="UP001301140">
    <property type="component" value="Unassembled WGS sequence"/>
</dbReference>
<dbReference type="SUPFAM" id="SSF52518">
    <property type="entry name" value="Thiamin diphosphate-binding fold (THDP-binding)"/>
    <property type="match status" value="2"/>
</dbReference>
<dbReference type="InterPro" id="IPR011766">
    <property type="entry name" value="TPP_enzyme_TPP-bd"/>
</dbReference>
<organism evidence="7 8">
    <name type="scientific">Marinimicrococcus flavescens</name>
    <dbReference type="NCBI Taxonomy" id="3031815"/>
    <lineage>
        <taxon>Bacteria</taxon>
        <taxon>Pseudomonadati</taxon>
        <taxon>Pseudomonadota</taxon>
        <taxon>Alphaproteobacteria</taxon>
        <taxon>Geminicoccales</taxon>
        <taxon>Geminicoccaceae</taxon>
        <taxon>Marinimicrococcus</taxon>
    </lineage>
</organism>
<dbReference type="InterPro" id="IPR029061">
    <property type="entry name" value="THDP-binding"/>
</dbReference>
<evidence type="ECO:0000313" key="8">
    <source>
        <dbReference type="Proteomes" id="UP001301140"/>
    </source>
</evidence>
<dbReference type="InterPro" id="IPR012000">
    <property type="entry name" value="Thiamin_PyroP_enz_cen_dom"/>
</dbReference>
<dbReference type="PANTHER" id="PTHR18968">
    <property type="entry name" value="THIAMINE PYROPHOSPHATE ENZYMES"/>
    <property type="match status" value="1"/>
</dbReference>
<dbReference type="AlphaFoldDB" id="A0AAP3XRS4"/>
<dbReference type="CDD" id="cd07035">
    <property type="entry name" value="TPP_PYR_POX_like"/>
    <property type="match status" value="1"/>
</dbReference>
<keyword evidence="2 3" id="KW-0786">Thiamine pyrophosphate</keyword>
<sequence>MKTNEAVLQTLIEGGITRGFTLPGLGITWSLRAFHERREEFDVVLCRSEQCASVMAQVTGKITGRPGLLMAQGPFASTTGGFGILEGYFSSSPMVVLTDTSCYDGFAQHGVYQTMTGDYGAADAVAVLKTMTKMTTYVTTPEEAVYGMQLAIKHAGLPRQGPAAVVMRSNIILKDVPETPRARLYPTAGYLQATPQHPDEGAVARLAGLLAKAERPVIMAGNGVYMARAGERLQALAEAHGIAVASSYHGKGVIDETSAVAVGMLGTWASKSANEAMKAADLVVMLGCSMGAEYTRFRDAAMIRPGEQTLVQVDIDPRNAGWVYPVDLAITGDAGEVLDMLAGHDLGRARRDDRLRSLAAIKEACGYGAMPAMPSAPGTMHYMDIIRALDGFLTPDDLLTLDAGTNRIYATTSLRLRTPHQLVAPGGIGGMGWCTPAAVGAKFACPEKRVTGLVGDGGFAMTMDAVITAVEQGKDVVWIVANNAGLGMVRDNLGNQRIGVDFGQVDFAMVARGMGAHGLTATTGDELEDALREAHRLGGPVVIDAKIDPAASHRDVSDY</sequence>
<comment type="caution">
    <text evidence="7">The sequence shown here is derived from an EMBL/GenBank/DDBJ whole genome shotgun (WGS) entry which is preliminary data.</text>
</comment>
<evidence type="ECO:0000259" key="5">
    <source>
        <dbReference type="Pfam" id="PF02775"/>
    </source>
</evidence>
<dbReference type="SUPFAM" id="SSF52467">
    <property type="entry name" value="DHS-like NAD/FAD-binding domain"/>
    <property type="match status" value="1"/>
</dbReference>
<dbReference type="Gene3D" id="3.40.50.1220">
    <property type="entry name" value="TPP-binding domain"/>
    <property type="match status" value="1"/>
</dbReference>